<keyword evidence="1" id="KW-0812">Transmembrane</keyword>
<comment type="caution">
    <text evidence="2">The sequence shown here is derived from an EMBL/GenBank/DDBJ whole genome shotgun (WGS) entry which is preliminary data.</text>
</comment>
<dbReference type="OrthoDB" id="1885051at2759"/>
<dbReference type="PANTHER" id="PTHR21454">
    <property type="entry name" value="DPH3 HOMOLOG-RELATED"/>
    <property type="match status" value="1"/>
</dbReference>
<dbReference type="AlphaFoldDB" id="A0A5N5IHP5"/>
<evidence type="ECO:0000313" key="3">
    <source>
        <dbReference type="Proteomes" id="UP000327157"/>
    </source>
</evidence>
<proteinExistence type="predicted"/>
<keyword evidence="1" id="KW-1133">Transmembrane helix</keyword>
<evidence type="ECO:0000256" key="1">
    <source>
        <dbReference type="SAM" id="Phobius"/>
    </source>
</evidence>
<reference evidence="2 3" key="1">
    <citation type="submission" date="2019-09" db="EMBL/GenBank/DDBJ databases">
        <authorList>
            <person name="Ou C."/>
        </authorList>
    </citation>
    <scope>NUCLEOTIDE SEQUENCE [LARGE SCALE GENOMIC DNA]</scope>
    <source>
        <strain evidence="2">S2</strain>
        <tissue evidence="2">Leaf</tissue>
    </source>
</reference>
<organism evidence="2 3">
    <name type="scientific">Pyrus ussuriensis x Pyrus communis</name>
    <dbReference type="NCBI Taxonomy" id="2448454"/>
    <lineage>
        <taxon>Eukaryota</taxon>
        <taxon>Viridiplantae</taxon>
        <taxon>Streptophyta</taxon>
        <taxon>Embryophyta</taxon>
        <taxon>Tracheophyta</taxon>
        <taxon>Spermatophyta</taxon>
        <taxon>Magnoliopsida</taxon>
        <taxon>eudicotyledons</taxon>
        <taxon>Gunneridae</taxon>
        <taxon>Pentapetalae</taxon>
        <taxon>rosids</taxon>
        <taxon>fabids</taxon>
        <taxon>Rosales</taxon>
        <taxon>Rosaceae</taxon>
        <taxon>Amygdaloideae</taxon>
        <taxon>Maleae</taxon>
        <taxon>Pyrus</taxon>
    </lineage>
</organism>
<dbReference type="GO" id="GO:0046872">
    <property type="term" value="F:metal ion binding"/>
    <property type="evidence" value="ECO:0007669"/>
    <property type="project" value="InterPro"/>
</dbReference>
<dbReference type="PANTHER" id="PTHR21454:SF44">
    <property type="entry name" value="EXPP1 PROTEIN"/>
    <property type="match status" value="1"/>
</dbReference>
<dbReference type="GO" id="GO:0005829">
    <property type="term" value="C:cytosol"/>
    <property type="evidence" value="ECO:0007669"/>
    <property type="project" value="TreeGrafter"/>
</dbReference>
<keyword evidence="1" id="KW-0472">Membrane</keyword>
<keyword evidence="3" id="KW-1185">Reference proteome</keyword>
<sequence>MHIGGQDLTVMGKITMAKKKKNTIMVTPLMMVMMTMYVFVGYAADTNSVYDPCSDAKIQRLDGFTFGLAFSKKDKFFFNQTQLSPCDKRLSLTGNDAQLAVFRPKVDEMSFLSINNSTFSQIKAGVYMVAFAGRKYAARSPPIFVADDSHTITSFTLVLEFERGTLLNLYWKKFGCKACSGDYSVCLNDEDCAVPNSKCQGSGGSFDCNLSIQLTFSGTDKHLQVLNSWYEVKNLRKYSLYALFSNLLQ</sequence>
<dbReference type="InterPro" id="IPR044248">
    <property type="entry name" value="DPH3/4-like"/>
</dbReference>
<reference evidence="2 3" key="2">
    <citation type="submission" date="2019-11" db="EMBL/GenBank/DDBJ databases">
        <title>A de novo genome assembly of a pear dwarfing rootstock.</title>
        <authorList>
            <person name="Wang F."/>
            <person name="Wang J."/>
            <person name="Li S."/>
            <person name="Zhang Y."/>
            <person name="Fang M."/>
            <person name="Ma L."/>
            <person name="Zhao Y."/>
            <person name="Jiang S."/>
        </authorList>
    </citation>
    <scope>NUCLEOTIDE SEQUENCE [LARGE SCALE GENOMIC DNA]</scope>
    <source>
        <strain evidence="2">S2</strain>
        <tissue evidence="2">Leaf</tissue>
    </source>
</reference>
<accession>A0A5N5IHP5</accession>
<dbReference type="GO" id="GO:0017183">
    <property type="term" value="P:protein histidyl modification to diphthamide"/>
    <property type="evidence" value="ECO:0007669"/>
    <property type="project" value="InterPro"/>
</dbReference>
<feature type="transmembrane region" description="Helical" evidence="1">
    <location>
        <begin position="23"/>
        <end position="44"/>
    </location>
</feature>
<dbReference type="EMBL" id="SMOL01000027">
    <property type="protein sequence ID" value="KAB2634784.1"/>
    <property type="molecule type" value="Genomic_DNA"/>
</dbReference>
<dbReference type="Proteomes" id="UP000327157">
    <property type="component" value="Unassembled WGS sequence"/>
</dbReference>
<protein>
    <submittedName>
        <fullName evidence="2">Uncharacterized protein</fullName>
    </submittedName>
</protein>
<name>A0A5N5IHP5_9ROSA</name>
<evidence type="ECO:0000313" key="2">
    <source>
        <dbReference type="EMBL" id="KAB2634784.1"/>
    </source>
</evidence>
<gene>
    <name evidence="2" type="ORF">D8674_038204</name>
</gene>